<evidence type="ECO:0000313" key="1">
    <source>
        <dbReference type="EMBL" id="CAK7944020.1"/>
    </source>
</evidence>
<evidence type="ECO:0000313" key="2">
    <source>
        <dbReference type="Proteomes" id="UP001162060"/>
    </source>
</evidence>
<sequence length="38" mass="3693">MIVFIVNTVTAATAERGAAAADSTAVTAAAAGTLKMLL</sequence>
<dbReference type="EMBL" id="CAKLBY020000305">
    <property type="protein sequence ID" value="CAK7944020.1"/>
    <property type="molecule type" value="Genomic_DNA"/>
</dbReference>
<proteinExistence type="predicted"/>
<reference evidence="1" key="1">
    <citation type="submission" date="2024-01" db="EMBL/GenBank/DDBJ databases">
        <authorList>
            <person name="Webb A."/>
        </authorList>
    </citation>
    <scope>NUCLEOTIDE SEQUENCE</scope>
    <source>
        <strain evidence="1">Pm1</strain>
    </source>
</reference>
<name>A0AAV1VB41_9STRA</name>
<accession>A0AAV1VB41</accession>
<dbReference type="AlphaFoldDB" id="A0AAV1VB41"/>
<comment type="caution">
    <text evidence="1">The sequence shown here is derived from an EMBL/GenBank/DDBJ whole genome shotgun (WGS) entry which is preliminary data.</text>
</comment>
<dbReference type="Proteomes" id="UP001162060">
    <property type="component" value="Unassembled WGS sequence"/>
</dbReference>
<organism evidence="1 2">
    <name type="scientific">Peronospora matthiolae</name>
    <dbReference type="NCBI Taxonomy" id="2874970"/>
    <lineage>
        <taxon>Eukaryota</taxon>
        <taxon>Sar</taxon>
        <taxon>Stramenopiles</taxon>
        <taxon>Oomycota</taxon>
        <taxon>Peronosporomycetes</taxon>
        <taxon>Peronosporales</taxon>
        <taxon>Peronosporaceae</taxon>
        <taxon>Peronospora</taxon>
    </lineage>
</organism>
<gene>
    <name evidence="1" type="ORF">PM001_LOCUS29170</name>
</gene>
<protein>
    <submittedName>
        <fullName evidence="1">Uncharacterized protein</fullName>
    </submittedName>
</protein>